<reference evidence="3" key="1">
    <citation type="journal article" date="2014" name="Science">
        <title>Ancient hybridizations among the ancestral genomes of bread wheat.</title>
        <authorList>
            <consortium name="International Wheat Genome Sequencing Consortium,"/>
            <person name="Marcussen T."/>
            <person name="Sandve S.R."/>
            <person name="Heier L."/>
            <person name="Spannagl M."/>
            <person name="Pfeifer M."/>
            <person name="Jakobsen K.S."/>
            <person name="Wulff B.B."/>
            <person name="Steuernagel B."/>
            <person name="Mayer K.F."/>
            <person name="Olsen O.A."/>
        </authorList>
    </citation>
    <scope>NUCLEOTIDE SEQUENCE [LARGE SCALE GENOMIC DNA]</scope>
    <source>
        <strain evidence="3">cv. AL8/78</strain>
    </source>
</reference>
<evidence type="ECO:0000256" key="1">
    <source>
        <dbReference type="SAM" id="MobiDB-lite"/>
    </source>
</evidence>
<reference evidence="2" key="4">
    <citation type="submission" date="2019-03" db="UniProtKB">
        <authorList>
            <consortium name="EnsemblPlants"/>
        </authorList>
    </citation>
    <scope>IDENTIFICATION</scope>
</reference>
<sequence length="60" mass="6258">FAPEDKGHQSMVQKPIVVPNPKPSLAPLPPLPSQVASNGVLPPPRLAALPPLPPEATQPQ</sequence>
<accession>A0A453E231</accession>
<dbReference type="Proteomes" id="UP000015105">
    <property type="component" value="Chromosome 3D"/>
</dbReference>
<dbReference type="EnsemblPlants" id="AET3Gv20191600.1">
    <property type="protein sequence ID" value="AET3Gv20191600.1"/>
    <property type="gene ID" value="AET3Gv20191600"/>
</dbReference>
<feature type="region of interest" description="Disordered" evidence="1">
    <location>
        <begin position="1"/>
        <end position="60"/>
    </location>
</feature>
<dbReference type="AlphaFoldDB" id="A0A453E231"/>
<evidence type="ECO:0000313" key="2">
    <source>
        <dbReference type="EnsemblPlants" id="AET3Gv20191600.1"/>
    </source>
</evidence>
<reference evidence="3" key="2">
    <citation type="journal article" date="2017" name="Nat. Plants">
        <title>The Aegilops tauschii genome reveals multiple impacts of transposons.</title>
        <authorList>
            <person name="Zhao G."/>
            <person name="Zou C."/>
            <person name="Li K."/>
            <person name="Wang K."/>
            <person name="Li T."/>
            <person name="Gao L."/>
            <person name="Zhang X."/>
            <person name="Wang H."/>
            <person name="Yang Z."/>
            <person name="Liu X."/>
            <person name="Jiang W."/>
            <person name="Mao L."/>
            <person name="Kong X."/>
            <person name="Jiao Y."/>
            <person name="Jia J."/>
        </authorList>
    </citation>
    <scope>NUCLEOTIDE SEQUENCE [LARGE SCALE GENOMIC DNA]</scope>
    <source>
        <strain evidence="3">cv. AL8/78</strain>
    </source>
</reference>
<evidence type="ECO:0000313" key="3">
    <source>
        <dbReference type="Proteomes" id="UP000015105"/>
    </source>
</evidence>
<protein>
    <submittedName>
        <fullName evidence="2">Uncharacterized protein</fullName>
    </submittedName>
</protein>
<feature type="compositionally biased region" description="Pro residues" evidence="1">
    <location>
        <begin position="18"/>
        <end position="32"/>
    </location>
</feature>
<reference evidence="2" key="3">
    <citation type="journal article" date="2017" name="Nature">
        <title>Genome sequence of the progenitor of the wheat D genome Aegilops tauschii.</title>
        <authorList>
            <person name="Luo M.C."/>
            <person name="Gu Y.Q."/>
            <person name="Puiu D."/>
            <person name="Wang H."/>
            <person name="Twardziok S.O."/>
            <person name="Deal K.R."/>
            <person name="Huo N."/>
            <person name="Zhu T."/>
            <person name="Wang L."/>
            <person name="Wang Y."/>
            <person name="McGuire P.E."/>
            <person name="Liu S."/>
            <person name="Long H."/>
            <person name="Ramasamy R.K."/>
            <person name="Rodriguez J.C."/>
            <person name="Van S.L."/>
            <person name="Yuan L."/>
            <person name="Wang Z."/>
            <person name="Xia Z."/>
            <person name="Xiao L."/>
            <person name="Anderson O.D."/>
            <person name="Ouyang S."/>
            <person name="Liang Y."/>
            <person name="Zimin A.V."/>
            <person name="Pertea G."/>
            <person name="Qi P."/>
            <person name="Bennetzen J.L."/>
            <person name="Dai X."/>
            <person name="Dawson M.W."/>
            <person name="Muller H.G."/>
            <person name="Kugler K."/>
            <person name="Rivarola-Duarte L."/>
            <person name="Spannagl M."/>
            <person name="Mayer K.F.X."/>
            <person name="Lu F.H."/>
            <person name="Bevan M.W."/>
            <person name="Leroy P."/>
            <person name="Li P."/>
            <person name="You F.M."/>
            <person name="Sun Q."/>
            <person name="Liu Z."/>
            <person name="Lyons E."/>
            <person name="Wicker T."/>
            <person name="Salzberg S.L."/>
            <person name="Devos K.M."/>
            <person name="Dvorak J."/>
        </authorList>
    </citation>
    <scope>NUCLEOTIDE SEQUENCE [LARGE SCALE GENOMIC DNA]</scope>
    <source>
        <strain evidence="2">cv. AL8/78</strain>
    </source>
</reference>
<name>A0A453E231_AEGTS</name>
<organism evidence="2 3">
    <name type="scientific">Aegilops tauschii subsp. strangulata</name>
    <name type="common">Goatgrass</name>
    <dbReference type="NCBI Taxonomy" id="200361"/>
    <lineage>
        <taxon>Eukaryota</taxon>
        <taxon>Viridiplantae</taxon>
        <taxon>Streptophyta</taxon>
        <taxon>Embryophyta</taxon>
        <taxon>Tracheophyta</taxon>
        <taxon>Spermatophyta</taxon>
        <taxon>Magnoliopsida</taxon>
        <taxon>Liliopsida</taxon>
        <taxon>Poales</taxon>
        <taxon>Poaceae</taxon>
        <taxon>BOP clade</taxon>
        <taxon>Pooideae</taxon>
        <taxon>Triticodae</taxon>
        <taxon>Triticeae</taxon>
        <taxon>Triticinae</taxon>
        <taxon>Aegilops</taxon>
    </lineage>
</organism>
<proteinExistence type="predicted"/>
<reference evidence="2" key="5">
    <citation type="journal article" date="2021" name="G3 (Bethesda)">
        <title>Aegilops tauschii genome assembly Aet v5.0 features greater sequence contiguity and improved annotation.</title>
        <authorList>
            <person name="Wang L."/>
            <person name="Zhu T."/>
            <person name="Rodriguez J.C."/>
            <person name="Deal K.R."/>
            <person name="Dubcovsky J."/>
            <person name="McGuire P.E."/>
            <person name="Lux T."/>
            <person name="Spannagl M."/>
            <person name="Mayer K.F.X."/>
            <person name="Baldrich P."/>
            <person name="Meyers B.C."/>
            <person name="Huo N."/>
            <person name="Gu Y.Q."/>
            <person name="Zhou H."/>
            <person name="Devos K.M."/>
            <person name="Bennetzen J.L."/>
            <person name="Unver T."/>
            <person name="Budak H."/>
            <person name="Gulick P.J."/>
            <person name="Galiba G."/>
            <person name="Kalapos B."/>
            <person name="Nelson D.R."/>
            <person name="Li P."/>
            <person name="You F.M."/>
            <person name="Luo M.C."/>
            <person name="Dvorak J."/>
        </authorList>
    </citation>
    <scope>NUCLEOTIDE SEQUENCE [LARGE SCALE GENOMIC DNA]</scope>
    <source>
        <strain evidence="2">cv. AL8/78</strain>
    </source>
</reference>
<feature type="compositionally biased region" description="Pro residues" evidence="1">
    <location>
        <begin position="41"/>
        <end position="60"/>
    </location>
</feature>
<keyword evidence="3" id="KW-1185">Reference proteome</keyword>
<dbReference type="Gramene" id="AET3Gv20191600.1">
    <property type="protein sequence ID" value="AET3Gv20191600.1"/>
    <property type="gene ID" value="AET3Gv20191600"/>
</dbReference>